<name>A0A4Z0GK60_9BACL</name>
<feature type="domain" description="Peptidase M3A/M3B catalytic" evidence="7">
    <location>
        <begin position="201"/>
        <end position="568"/>
    </location>
</feature>
<protein>
    <submittedName>
        <fullName evidence="9">M3 family oligoendopeptidase</fullName>
    </submittedName>
</protein>
<dbReference type="GO" id="GO:0046872">
    <property type="term" value="F:metal ion binding"/>
    <property type="evidence" value="ECO:0007669"/>
    <property type="project" value="UniProtKB-UniRule"/>
</dbReference>
<keyword evidence="3 6" id="KW-0378">Hydrolase</keyword>
<proteinExistence type="inferred from homology"/>
<dbReference type="RefSeq" id="WP_135349681.1">
    <property type="nucleotide sequence ID" value="NZ_SRJD01000024.1"/>
</dbReference>
<dbReference type="Pfam" id="PF01432">
    <property type="entry name" value="Peptidase_M3"/>
    <property type="match status" value="1"/>
</dbReference>
<dbReference type="Gene3D" id="1.20.140.70">
    <property type="entry name" value="Oligopeptidase f, N-terminal domain"/>
    <property type="match status" value="1"/>
</dbReference>
<evidence type="ECO:0000256" key="6">
    <source>
        <dbReference type="RuleBase" id="RU003435"/>
    </source>
</evidence>
<dbReference type="CDD" id="cd09607">
    <property type="entry name" value="M3B_PepF"/>
    <property type="match status" value="1"/>
</dbReference>
<dbReference type="InterPro" id="IPR042088">
    <property type="entry name" value="OligoPept_F_C"/>
</dbReference>
<accession>A0A4Z0GK60</accession>
<dbReference type="Pfam" id="PF08439">
    <property type="entry name" value="Peptidase_M3_N"/>
    <property type="match status" value="1"/>
</dbReference>
<dbReference type="GO" id="GO:0004181">
    <property type="term" value="F:metallocarboxypeptidase activity"/>
    <property type="evidence" value="ECO:0007669"/>
    <property type="project" value="InterPro"/>
</dbReference>
<evidence type="ECO:0000313" key="10">
    <source>
        <dbReference type="Proteomes" id="UP000298347"/>
    </source>
</evidence>
<dbReference type="InterPro" id="IPR011977">
    <property type="entry name" value="Pept_M3B_clade3"/>
</dbReference>
<dbReference type="GO" id="GO:0004222">
    <property type="term" value="F:metalloendopeptidase activity"/>
    <property type="evidence" value="ECO:0007669"/>
    <property type="project" value="InterPro"/>
</dbReference>
<evidence type="ECO:0000259" key="7">
    <source>
        <dbReference type="Pfam" id="PF01432"/>
    </source>
</evidence>
<dbReference type="InterPro" id="IPR001567">
    <property type="entry name" value="Pept_M3A_M3B_dom"/>
</dbReference>
<dbReference type="Gene3D" id="1.10.1370.20">
    <property type="entry name" value="Oligoendopeptidase f, C-terminal domain"/>
    <property type="match status" value="1"/>
</dbReference>
<gene>
    <name evidence="9" type="ORF">E4665_15375</name>
</gene>
<reference evidence="9 10" key="1">
    <citation type="journal article" date="2015" name="Int. J. Syst. Evol. Microbiol.">
        <title>Sporolactobacillus shoreae sp. nov. and Sporolactobacillus spathodeae sp. nov., two spore-forming lactic acid bacteria isolated from tree barks in Thailand.</title>
        <authorList>
            <person name="Thamacharoensuk T."/>
            <person name="Kitahara M."/>
            <person name="Ohkuma M."/>
            <person name="Thongchul N."/>
            <person name="Tanasupawat S."/>
        </authorList>
    </citation>
    <scope>NUCLEOTIDE SEQUENCE [LARGE SCALE GENOMIC DNA]</scope>
    <source>
        <strain evidence="9 10">BK92</strain>
    </source>
</reference>
<dbReference type="InterPro" id="IPR001333">
    <property type="entry name" value="Peptidase_M32_Taq"/>
</dbReference>
<dbReference type="AlphaFoldDB" id="A0A4Z0GK60"/>
<dbReference type="Proteomes" id="UP000298347">
    <property type="component" value="Unassembled WGS sequence"/>
</dbReference>
<keyword evidence="10" id="KW-1185">Reference proteome</keyword>
<evidence type="ECO:0000256" key="2">
    <source>
        <dbReference type="ARBA" id="ARBA00022723"/>
    </source>
</evidence>
<keyword evidence="4 6" id="KW-0862">Zinc</keyword>
<feature type="domain" description="Oligopeptidase F N-terminal" evidence="8">
    <location>
        <begin position="117"/>
        <end position="180"/>
    </location>
</feature>
<evidence type="ECO:0000313" key="9">
    <source>
        <dbReference type="EMBL" id="TGA96452.1"/>
    </source>
</evidence>
<dbReference type="OrthoDB" id="9769691at2"/>
<dbReference type="InterPro" id="IPR013647">
    <property type="entry name" value="OligopepF_N_dom"/>
</dbReference>
<comment type="similarity">
    <text evidence="6">Belongs to the peptidase M3 family.</text>
</comment>
<comment type="cofactor">
    <cofactor evidence="6">
        <name>Zn(2+)</name>
        <dbReference type="ChEBI" id="CHEBI:29105"/>
    </cofactor>
    <text evidence="6">Binds 1 zinc ion.</text>
</comment>
<dbReference type="GO" id="GO:0006508">
    <property type="term" value="P:proteolysis"/>
    <property type="evidence" value="ECO:0007669"/>
    <property type="project" value="UniProtKB-KW"/>
</dbReference>
<keyword evidence="1 6" id="KW-0645">Protease</keyword>
<comment type="caution">
    <text evidence="9">The sequence shown here is derived from an EMBL/GenBank/DDBJ whole genome shotgun (WGS) entry which is preliminary data.</text>
</comment>
<dbReference type="SUPFAM" id="SSF55486">
    <property type="entry name" value="Metalloproteases ('zincins'), catalytic domain"/>
    <property type="match status" value="1"/>
</dbReference>
<dbReference type="InterPro" id="IPR034006">
    <property type="entry name" value="M3B_PepF_2"/>
</dbReference>
<dbReference type="PANTHER" id="PTHR34217:SF1">
    <property type="entry name" value="CARBOXYPEPTIDASE 1"/>
    <property type="match status" value="1"/>
</dbReference>
<dbReference type="EMBL" id="SRJD01000024">
    <property type="protein sequence ID" value="TGA96452.1"/>
    <property type="molecule type" value="Genomic_DNA"/>
</dbReference>
<sequence>MKTLNQQWNLDPIFSGDSHSSDYINFLDQLESEMAAYKKDLKAIVKPFNADDADDFRECVLTYENLDKRLSEAAAFAECLTAQNMKDEAALTLSSRIQSLSAAFASCDTLLNTLLRAISDHDWQKLAGDGMKDVHFALQEKRDLSKKKLPSEQEELIGSLSVDGYHAWGNLYYALVGKIKIPFDHPEKGKETLSVSQADNLLDDADRGTRKAAFSALETAWSDSADLFAATLNHVAGYRLSAYKARGWDDFLDEPLDYNRMSRKTLDTMWRTIDEYKPEFVKFLDRKAKLLGLKKLSWFDVDAPLTRSRRKVSYEEAADFVVDNFRTFNPKMADFAKNALENRWIEAENRPNKRPGGFCTSFPIAGQSRIFMTFSGTASNTSTIAHELGHAYHQSVMNDLPYLSQHYAMNVAETASTFSEMIVGDAAESAAKTKEEKLAFLSNKLERSVALLMNIHARFLFETRFYAERKKGVVNIDRLNELMLQAQKEAYLDSLDVYHPTFWASKLHFYITDWPFYNFPYTFGFLFSTGIYVRALKEGKSFAEKYDALLHDTGRMTTEQLAEKHLGADLNKPDFWRSALDYCVQDVRKFLTLTE</sequence>
<dbReference type="PANTHER" id="PTHR34217">
    <property type="entry name" value="METAL-DEPENDENT CARBOXYPEPTIDASE"/>
    <property type="match status" value="1"/>
</dbReference>
<evidence type="ECO:0000256" key="3">
    <source>
        <dbReference type="ARBA" id="ARBA00022801"/>
    </source>
</evidence>
<evidence type="ECO:0000256" key="5">
    <source>
        <dbReference type="ARBA" id="ARBA00023049"/>
    </source>
</evidence>
<keyword evidence="2 6" id="KW-0479">Metal-binding</keyword>
<evidence type="ECO:0000256" key="4">
    <source>
        <dbReference type="ARBA" id="ARBA00022833"/>
    </source>
</evidence>
<evidence type="ECO:0000256" key="1">
    <source>
        <dbReference type="ARBA" id="ARBA00022670"/>
    </source>
</evidence>
<evidence type="ECO:0000259" key="8">
    <source>
        <dbReference type="Pfam" id="PF08439"/>
    </source>
</evidence>
<organism evidence="9 10">
    <name type="scientific">Sporolactobacillus shoreae</name>
    <dbReference type="NCBI Taxonomy" id="1465501"/>
    <lineage>
        <taxon>Bacteria</taxon>
        <taxon>Bacillati</taxon>
        <taxon>Bacillota</taxon>
        <taxon>Bacilli</taxon>
        <taxon>Bacillales</taxon>
        <taxon>Sporolactobacillaceae</taxon>
        <taxon>Sporolactobacillus</taxon>
    </lineage>
</organism>
<dbReference type="NCBIfam" id="TIGR02290">
    <property type="entry name" value="M3_fam_3"/>
    <property type="match status" value="1"/>
</dbReference>
<keyword evidence="5 6" id="KW-0482">Metalloprotease</keyword>